<proteinExistence type="inferred from homology"/>
<keyword evidence="2" id="KW-0645">Protease</keyword>
<feature type="compositionally biased region" description="Polar residues" evidence="4">
    <location>
        <begin position="275"/>
        <end position="292"/>
    </location>
</feature>
<dbReference type="Gene3D" id="3.90.1720.30">
    <property type="entry name" value="PPPDE domains"/>
    <property type="match status" value="1"/>
</dbReference>
<evidence type="ECO:0000259" key="5">
    <source>
        <dbReference type="PROSITE" id="PS51858"/>
    </source>
</evidence>
<evidence type="ECO:0000313" key="6">
    <source>
        <dbReference type="EMBL" id="GAU94305.1"/>
    </source>
</evidence>
<evidence type="ECO:0000256" key="4">
    <source>
        <dbReference type="SAM" id="MobiDB-lite"/>
    </source>
</evidence>
<comment type="caution">
    <text evidence="6">The sequence shown here is derived from an EMBL/GenBank/DDBJ whole genome shotgun (WGS) entry which is preliminary data.</text>
</comment>
<dbReference type="Pfam" id="PF05903">
    <property type="entry name" value="Peptidase_C97"/>
    <property type="match status" value="1"/>
</dbReference>
<dbReference type="InterPro" id="IPR008580">
    <property type="entry name" value="PPPDE_dom"/>
</dbReference>
<accession>A0A1D1V0Y3</accession>
<keyword evidence="3" id="KW-0378">Hydrolase</keyword>
<protein>
    <recommendedName>
        <fullName evidence="5">PPPDE domain-containing protein</fullName>
    </recommendedName>
</protein>
<keyword evidence="7" id="KW-1185">Reference proteome</keyword>
<organism evidence="6 7">
    <name type="scientific">Ramazzottius varieornatus</name>
    <name type="common">Water bear</name>
    <name type="synonym">Tardigrade</name>
    <dbReference type="NCBI Taxonomy" id="947166"/>
    <lineage>
        <taxon>Eukaryota</taxon>
        <taxon>Metazoa</taxon>
        <taxon>Ecdysozoa</taxon>
        <taxon>Tardigrada</taxon>
        <taxon>Eutardigrada</taxon>
        <taxon>Parachela</taxon>
        <taxon>Hypsibioidea</taxon>
        <taxon>Ramazzottiidae</taxon>
        <taxon>Ramazzottius</taxon>
    </lineage>
</organism>
<feature type="domain" description="PPPDE" evidence="5">
    <location>
        <begin position="103"/>
        <end position="245"/>
    </location>
</feature>
<evidence type="ECO:0000256" key="2">
    <source>
        <dbReference type="ARBA" id="ARBA00022670"/>
    </source>
</evidence>
<sequence>MDSWTGTIQQSNLCREGAAPYGVHQCTLPPYHGTDKLSDLGTDQVRSSQRYEVQYYSDTTEIKVFVPVFRSRGLPPSRRFLPICQSRSLDRLLLKDHSEMAETPVKLYIYDLSKGMARALSQMWLGKHLDGVWHTGVVAYNKEYFYGGMGIENCPPGTLQMGPPDTVVDLGLTGIPFELFLDWMNGMAMTTFKGSRYHLLDHNCNTFSNEMAQFLTGKSIPSYITDLPSELLSTPLGQQIRLLLDQAANSATATPVGTDPSREFGEAPNAPPSNRGPSSHNPSNQTHLPDLD</sequence>
<dbReference type="InterPro" id="IPR042266">
    <property type="entry name" value="PPPDE_sf"/>
</dbReference>
<dbReference type="PANTHER" id="PTHR12378:SF7">
    <property type="entry name" value="DESUMOYLATING ISOPEPTIDASE 1"/>
    <property type="match status" value="1"/>
</dbReference>
<name>A0A1D1V0Y3_RAMVA</name>
<dbReference type="EMBL" id="BDGG01000002">
    <property type="protein sequence ID" value="GAU94305.1"/>
    <property type="molecule type" value="Genomic_DNA"/>
</dbReference>
<dbReference type="AlphaFoldDB" id="A0A1D1V0Y3"/>
<dbReference type="STRING" id="947166.A0A1D1V0Y3"/>
<reference evidence="6 7" key="1">
    <citation type="journal article" date="2016" name="Nat. Commun.">
        <title>Extremotolerant tardigrade genome and improved radiotolerance of human cultured cells by tardigrade-unique protein.</title>
        <authorList>
            <person name="Hashimoto T."/>
            <person name="Horikawa D.D."/>
            <person name="Saito Y."/>
            <person name="Kuwahara H."/>
            <person name="Kozuka-Hata H."/>
            <person name="Shin-I T."/>
            <person name="Minakuchi Y."/>
            <person name="Ohishi K."/>
            <person name="Motoyama A."/>
            <person name="Aizu T."/>
            <person name="Enomoto A."/>
            <person name="Kondo K."/>
            <person name="Tanaka S."/>
            <person name="Hara Y."/>
            <person name="Koshikawa S."/>
            <person name="Sagara H."/>
            <person name="Miura T."/>
            <person name="Yokobori S."/>
            <person name="Miyagawa K."/>
            <person name="Suzuki Y."/>
            <person name="Kubo T."/>
            <person name="Oyama M."/>
            <person name="Kohara Y."/>
            <person name="Fujiyama A."/>
            <person name="Arakawa K."/>
            <person name="Katayama T."/>
            <person name="Toyoda A."/>
            <person name="Kunieda T."/>
        </authorList>
    </citation>
    <scope>NUCLEOTIDE SEQUENCE [LARGE SCALE GENOMIC DNA]</scope>
    <source>
        <strain evidence="6 7">YOKOZUNA-1</strain>
    </source>
</reference>
<comment type="similarity">
    <text evidence="1">Belongs to the DeSI family.</text>
</comment>
<dbReference type="GO" id="GO:0070646">
    <property type="term" value="P:protein modification by small protein removal"/>
    <property type="evidence" value="ECO:0007669"/>
    <property type="project" value="TreeGrafter"/>
</dbReference>
<evidence type="ECO:0000313" key="7">
    <source>
        <dbReference type="Proteomes" id="UP000186922"/>
    </source>
</evidence>
<gene>
    <name evidence="6" type="primary">RvY_06103-1</name>
    <name evidence="6" type="synonym">RvY_06103.1</name>
    <name evidence="6" type="ORF">RvY_06103</name>
</gene>
<dbReference type="GO" id="GO:0006508">
    <property type="term" value="P:proteolysis"/>
    <property type="evidence" value="ECO:0007669"/>
    <property type="project" value="UniProtKB-KW"/>
</dbReference>
<dbReference type="SMART" id="SM01179">
    <property type="entry name" value="DUF862"/>
    <property type="match status" value="1"/>
</dbReference>
<feature type="region of interest" description="Disordered" evidence="4">
    <location>
        <begin position="251"/>
        <end position="292"/>
    </location>
</feature>
<dbReference type="PANTHER" id="PTHR12378">
    <property type="entry name" value="DESUMOYLATING ISOPEPTIDASE"/>
    <property type="match status" value="1"/>
</dbReference>
<dbReference type="GO" id="GO:0008233">
    <property type="term" value="F:peptidase activity"/>
    <property type="evidence" value="ECO:0007669"/>
    <property type="project" value="UniProtKB-KW"/>
</dbReference>
<dbReference type="Proteomes" id="UP000186922">
    <property type="component" value="Unassembled WGS sequence"/>
</dbReference>
<dbReference type="OrthoDB" id="21221at2759"/>
<evidence type="ECO:0000256" key="1">
    <source>
        <dbReference type="ARBA" id="ARBA00008140"/>
    </source>
</evidence>
<evidence type="ECO:0000256" key="3">
    <source>
        <dbReference type="ARBA" id="ARBA00022801"/>
    </source>
</evidence>
<dbReference type="PROSITE" id="PS51858">
    <property type="entry name" value="PPPDE"/>
    <property type="match status" value="1"/>
</dbReference>